<comment type="caution">
    <text evidence="11">The sequence shown here is derived from an EMBL/GenBank/DDBJ whole genome shotgun (WGS) entry which is preliminary data.</text>
</comment>
<feature type="region of interest" description="Disordered" evidence="8">
    <location>
        <begin position="30"/>
        <end position="51"/>
    </location>
</feature>
<evidence type="ECO:0000256" key="5">
    <source>
        <dbReference type="PIRSR" id="PIRSR615500-1"/>
    </source>
</evidence>
<sequence>MFTISTRAGAFVAAGVAAALAVGSATASAAAPAHPGGTVPPGGTAAALPPSAAGSRSVTLITGDTVTITTAADGTSVTNVTGPGGTTSSYHRTERDGATFVYPDAVLPYVTAGTLDDRLFDVTSLLANGYDDASTDTLPLIVRYTEAAARSRGTTPLDGADVVRALPSVDGAAVEQDRDGAATFWADLTDTGSPAGARREGGAPAFAGGIEKVWLDGPVTADLAESTAQIGAPGVWASGNTGEGVDVAVLDTGIDPTHPDLADQVEDAANFVETEDYVEDYQGHGTHVASTIAGTGAASEGLERGVAPGARLHVGRVLDSNGRGMESWIIAGMEWAARDQDARIVSMSLGGDPAGADDPMATALDELTAETGALFVTAAGNGGPHTIGTPALADSALAVGAVDATDTLADFSSTGPALGGGIKPEVTAPGVDVLAARSQLVRGSGMYTTMSGTSMATPHVAGTAALVAAAHPDWTAEQIKEAIVGTAAPTPDYTPYEAGSGRLDAAAAVEATVLGTASAGFGFHTYDSGTDEPVSKPVTYTNLGDAPVDLHLAVDGAVPAGFLTLSSETVTVPAQGTASVDLTADLSLLPAEADLSATVVATDDAGAVRARTLTGATREGQRQELTVTVKGDDGHPAVGKLLVTSDEIFSGADLDENGTAVLRMPVGSYSGWLTVDVEGANGAGSLGTALLSFVDVDLSQDRDIVLDARKAVQVRAEVPQDTDPGSMRLDVIRQFPNGGYTASSMFPAGEYDSLWALPTGKKVTAGLFEFGAQFRLEQPALTVLGGRGGFDGLGDLRVKRGATPLPAGKRTLRVVEVESASDLARQGGGHGLKDTAVVVRAGDTREIAALAQAAADAGARLLLVVHDGAGRLAPWDESPWIPGEPAPLTVATLTSGQGAELLRSLDRRRPEVTVSAEPTTEYAYDVVHHWTGAVPARPTWTSTTRDLARVDMSFRHHRQGPALEARFDVWHGWTAGNQLVATAQGERTDWVAAGVPWTQSAYLPGEMGQANVDVLEYRARTTSDVTWFGPVLRPRMGLGSQPIRYLDQMYVPVPGWGDSGSGHVGSTGGGNFDVRNRATLYQGDTELLWGNAEFLPVNGGLAAERLPYRVVADNDRAGWAGPYSTHTHTEWDFTSEASGPDAVEPLPLIQLDYAVDTDLAGRASRTTRLAVTPSHLPGIEARVGRPTVEVSYDDGATWKRLDLTRDRQPGGPDAWSARLSAPRGAQFATLRTVVEDGEGNRVAQTLTRAFGLR</sequence>
<feature type="active site" description="Charge relay system" evidence="5 6">
    <location>
        <position position="251"/>
    </location>
</feature>
<dbReference type="InterPro" id="IPR023828">
    <property type="entry name" value="Peptidase_S8_Ser-AS"/>
</dbReference>
<keyword evidence="4 6" id="KW-0720">Serine protease</keyword>
<evidence type="ECO:0000256" key="7">
    <source>
        <dbReference type="RuleBase" id="RU003355"/>
    </source>
</evidence>
<accession>A0A7W3JF06</accession>
<dbReference type="PANTHER" id="PTHR43806:SF11">
    <property type="entry name" value="CEREVISIN-RELATED"/>
    <property type="match status" value="1"/>
</dbReference>
<feature type="active site" description="Charge relay system" evidence="5 6">
    <location>
        <position position="454"/>
    </location>
</feature>
<evidence type="ECO:0000256" key="2">
    <source>
        <dbReference type="ARBA" id="ARBA00022670"/>
    </source>
</evidence>
<feature type="chain" id="PRO_5039234300" evidence="9">
    <location>
        <begin position="30"/>
        <end position="1253"/>
    </location>
</feature>
<feature type="domain" description="Peptidase S8/S53" evidence="10">
    <location>
        <begin position="242"/>
        <end position="491"/>
    </location>
</feature>
<evidence type="ECO:0000313" key="12">
    <source>
        <dbReference type="Proteomes" id="UP000540568"/>
    </source>
</evidence>
<dbReference type="EMBL" id="JACGWV010000003">
    <property type="protein sequence ID" value="MBA8811579.1"/>
    <property type="molecule type" value="Genomic_DNA"/>
</dbReference>
<dbReference type="InterPro" id="IPR017296">
    <property type="entry name" value="Peptidase_S8A_SAM-P45"/>
</dbReference>
<dbReference type="InterPro" id="IPR036852">
    <property type="entry name" value="Peptidase_S8/S53_dom_sf"/>
</dbReference>
<dbReference type="PROSITE" id="PS00137">
    <property type="entry name" value="SUBTILASE_HIS"/>
    <property type="match status" value="1"/>
</dbReference>
<dbReference type="RefSeq" id="WP_182620677.1">
    <property type="nucleotide sequence ID" value="NZ_BAAATF010000001.1"/>
</dbReference>
<evidence type="ECO:0000256" key="6">
    <source>
        <dbReference type="PROSITE-ProRule" id="PRU01240"/>
    </source>
</evidence>
<dbReference type="Pfam" id="PF00082">
    <property type="entry name" value="Peptidase_S8"/>
    <property type="match status" value="1"/>
</dbReference>
<keyword evidence="12" id="KW-1185">Reference proteome</keyword>
<dbReference type="InterPro" id="IPR022398">
    <property type="entry name" value="Peptidase_S8_His-AS"/>
</dbReference>
<reference evidence="11 12" key="1">
    <citation type="submission" date="2020-07" db="EMBL/GenBank/DDBJ databases">
        <title>Sequencing the genomes of 1000 actinobacteria strains.</title>
        <authorList>
            <person name="Klenk H.-P."/>
        </authorList>
    </citation>
    <scope>NUCLEOTIDE SEQUENCE [LARGE SCALE GENOMIC DNA]</scope>
    <source>
        <strain evidence="11 12">DSM 44121</strain>
    </source>
</reference>
<evidence type="ECO:0000256" key="1">
    <source>
        <dbReference type="ARBA" id="ARBA00011073"/>
    </source>
</evidence>
<dbReference type="AlphaFoldDB" id="A0A7W3JF06"/>
<name>A0A7W3JF06_9MICO</name>
<dbReference type="SUPFAM" id="SSF52743">
    <property type="entry name" value="Subtilisin-like"/>
    <property type="match status" value="1"/>
</dbReference>
<dbReference type="InterPro" id="IPR000209">
    <property type="entry name" value="Peptidase_S8/S53_dom"/>
</dbReference>
<dbReference type="GO" id="GO:0006508">
    <property type="term" value="P:proteolysis"/>
    <property type="evidence" value="ECO:0007669"/>
    <property type="project" value="UniProtKB-KW"/>
</dbReference>
<evidence type="ECO:0000256" key="8">
    <source>
        <dbReference type="SAM" id="MobiDB-lite"/>
    </source>
</evidence>
<dbReference type="PROSITE" id="PS00136">
    <property type="entry name" value="SUBTILASE_ASP"/>
    <property type="match status" value="1"/>
</dbReference>
<proteinExistence type="inferred from homology"/>
<comment type="similarity">
    <text evidence="1 6 7">Belongs to the peptidase S8 family.</text>
</comment>
<keyword evidence="2 6" id="KW-0645">Protease</keyword>
<evidence type="ECO:0000313" key="11">
    <source>
        <dbReference type="EMBL" id="MBA8811579.1"/>
    </source>
</evidence>
<evidence type="ECO:0000259" key="10">
    <source>
        <dbReference type="Pfam" id="PF00082"/>
    </source>
</evidence>
<evidence type="ECO:0000256" key="4">
    <source>
        <dbReference type="ARBA" id="ARBA00022825"/>
    </source>
</evidence>
<evidence type="ECO:0000256" key="3">
    <source>
        <dbReference type="ARBA" id="ARBA00022801"/>
    </source>
</evidence>
<gene>
    <name evidence="11" type="ORF">FHX71_005586</name>
</gene>
<keyword evidence="9" id="KW-0732">Signal</keyword>
<feature type="signal peptide" evidence="9">
    <location>
        <begin position="1"/>
        <end position="29"/>
    </location>
</feature>
<dbReference type="Proteomes" id="UP000540568">
    <property type="component" value="Unassembled WGS sequence"/>
</dbReference>
<dbReference type="InterPro" id="IPR050131">
    <property type="entry name" value="Peptidase_S8_subtilisin-like"/>
</dbReference>
<feature type="active site" description="Charge relay system" evidence="5 6">
    <location>
        <position position="284"/>
    </location>
</feature>
<dbReference type="GO" id="GO:0004252">
    <property type="term" value="F:serine-type endopeptidase activity"/>
    <property type="evidence" value="ECO:0007669"/>
    <property type="project" value="UniProtKB-UniRule"/>
</dbReference>
<dbReference type="PIRSF" id="PIRSF037852">
    <property type="entry name" value="Subtilisin_rel_SAV5721"/>
    <property type="match status" value="1"/>
</dbReference>
<dbReference type="PROSITE" id="PS51892">
    <property type="entry name" value="SUBTILASE"/>
    <property type="match status" value="1"/>
</dbReference>
<dbReference type="InterPro" id="IPR015500">
    <property type="entry name" value="Peptidase_S8_subtilisin-rel"/>
</dbReference>
<keyword evidence="3 6" id="KW-0378">Hydrolase</keyword>
<dbReference type="PROSITE" id="PS00138">
    <property type="entry name" value="SUBTILASE_SER"/>
    <property type="match status" value="1"/>
</dbReference>
<dbReference type="Gene3D" id="3.40.50.200">
    <property type="entry name" value="Peptidase S8/S53 domain"/>
    <property type="match status" value="1"/>
</dbReference>
<evidence type="ECO:0000256" key="9">
    <source>
        <dbReference type="SAM" id="SignalP"/>
    </source>
</evidence>
<dbReference type="PRINTS" id="PR00723">
    <property type="entry name" value="SUBTILISIN"/>
</dbReference>
<dbReference type="InterPro" id="IPR023827">
    <property type="entry name" value="Peptidase_S8_Asp-AS"/>
</dbReference>
<organism evidence="11 12">
    <name type="scientific">Promicromonospora sukumoe</name>
    <dbReference type="NCBI Taxonomy" id="88382"/>
    <lineage>
        <taxon>Bacteria</taxon>
        <taxon>Bacillati</taxon>
        <taxon>Actinomycetota</taxon>
        <taxon>Actinomycetes</taxon>
        <taxon>Micrococcales</taxon>
        <taxon>Promicromonosporaceae</taxon>
        <taxon>Promicromonospora</taxon>
    </lineage>
</organism>
<dbReference type="PANTHER" id="PTHR43806">
    <property type="entry name" value="PEPTIDASE S8"/>
    <property type="match status" value="1"/>
</dbReference>
<protein>
    <submittedName>
        <fullName evidence="11">Subtilisin family serine protease</fullName>
    </submittedName>
</protein>